<dbReference type="Pfam" id="PF14111">
    <property type="entry name" value="DUF4283"/>
    <property type="match status" value="1"/>
</dbReference>
<comment type="caution">
    <text evidence="3">The sequence shown here is derived from an EMBL/GenBank/DDBJ whole genome shotgun (WGS) entry which is preliminary data.</text>
</comment>
<gene>
    <name evidence="3" type="ORF">Goari_004127</name>
</gene>
<reference evidence="3 4" key="1">
    <citation type="journal article" date="2019" name="Genome Biol. Evol.">
        <title>Insights into the evolution of the New World diploid cottons (Gossypium, subgenus Houzingenia) based on genome sequencing.</title>
        <authorList>
            <person name="Grover C.E."/>
            <person name="Arick M.A. 2nd"/>
            <person name="Thrash A."/>
            <person name="Conover J.L."/>
            <person name="Sanders W.S."/>
            <person name="Peterson D.G."/>
            <person name="Frelichowski J.E."/>
            <person name="Scheffler J.A."/>
            <person name="Scheffler B.E."/>
            <person name="Wendel J.F."/>
        </authorList>
    </citation>
    <scope>NUCLEOTIDE SEQUENCE [LARGE SCALE GENOMIC DNA]</scope>
    <source>
        <strain evidence="3">185</strain>
        <tissue evidence="3">Leaf</tissue>
    </source>
</reference>
<name>A0A7J8Y2I1_GOSAI</name>
<proteinExistence type="predicted"/>
<feature type="domain" description="DUF4283" evidence="2">
    <location>
        <begin position="31"/>
        <end position="104"/>
    </location>
</feature>
<sequence>MEDDIVGLKIVDGEEKVWAVEEELKEEESQQAFCLVGCFFTTNMVHFSTMTNTLANLWHPIGEMVITILWEKRFMFKFYHEVDIYRVINDAPWTFNNHMLVFRRPLVNEDPMEVPLIYSFFWVQIHDLPSGMMSETIAKQFGAFIGSFVENDEEQISKGYQNYMRVRVLANVRLSLKMKEKLITSTGKQLYVRAPRKMALTTNSVWLREDDSRDPFGNRIGGKDQDSGVKDKEQKFSQPREGQQVNSIMGFNLEGKLKGRNNIINRWVLGTALDDKLSEEEEGARLLNGGHWGYRKGAWLGF</sequence>
<evidence type="ECO:0000313" key="3">
    <source>
        <dbReference type="EMBL" id="MBA0693778.1"/>
    </source>
</evidence>
<keyword evidence="4" id="KW-1185">Reference proteome</keyword>
<feature type="compositionally biased region" description="Basic and acidic residues" evidence="1">
    <location>
        <begin position="214"/>
        <end position="235"/>
    </location>
</feature>
<accession>A0A7J8Y2I1</accession>
<evidence type="ECO:0000313" key="4">
    <source>
        <dbReference type="Proteomes" id="UP000593577"/>
    </source>
</evidence>
<dbReference type="PANTHER" id="PTHR31286">
    <property type="entry name" value="GLYCINE-RICH CELL WALL STRUCTURAL PROTEIN 1.8-LIKE"/>
    <property type="match status" value="1"/>
</dbReference>
<dbReference type="AlphaFoldDB" id="A0A7J8Y2I1"/>
<feature type="region of interest" description="Disordered" evidence="1">
    <location>
        <begin position="214"/>
        <end position="241"/>
    </location>
</feature>
<evidence type="ECO:0000256" key="1">
    <source>
        <dbReference type="SAM" id="MobiDB-lite"/>
    </source>
</evidence>
<dbReference type="PANTHER" id="PTHR31286:SF153">
    <property type="entry name" value="DUF4283 DOMAIN PROTEIN"/>
    <property type="match status" value="1"/>
</dbReference>
<dbReference type="EMBL" id="JABFAA010000010">
    <property type="protein sequence ID" value="MBA0693778.1"/>
    <property type="molecule type" value="Genomic_DNA"/>
</dbReference>
<protein>
    <recommendedName>
        <fullName evidence="2">DUF4283 domain-containing protein</fullName>
    </recommendedName>
</protein>
<dbReference type="InterPro" id="IPR025558">
    <property type="entry name" value="DUF4283"/>
</dbReference>
<dbReference type="Proteomes" id="UP000593577">
    <property type="component" value="Unassembled WGS sequence"/>
</dbReference>
<organism evidence="3 4">
    <name type="scientific">Gossypium aridum</name>
    <name type="common">American cotton</name>
    <name type="synonym">Erioxylum aridum</name>
    <dbReference type="NCBI Taxonomy" id="34290"/>
    <lineage>
        <taxon>Eukaryota</taxon>
        <taxon>Viridiplantae</taxon>
        <taxon>Streptophyta</taxon>
        <taxon>Embryophyta</taxon>
        <taxon>Tracheophyta</taxon>
        <taxon>Spermatophyta</taxon>
        <taxon>Magnoliopsida</taxon>
        <taxon>eudicotyledons</taxon>
        <taxon>Gunneridae</taxon>
        <taxon>Pentapetalae</taxon>
        <taxon>rosids</taxon>
        <taxon>malvids</taxon>
        <taxon>Malvales</taxon>
        <taxon>Malvaceae</taxon>
        <taxon>Malvoideae</taxon>
        <taxon>Gossypium</taxon>
    </lineage>
</organism>
<evidence type="ECO:0000259" key="2">
    <source>
        <dbReference type="Pfam" id="PF14111"/>
    </source>
</evidence>
<dbReference type="InterPro" id="IPR040256">
    <property type="entry name" value="At4g02000-like"/>
</dbReference>